<dbReference type="GO" id="GO:0006631">
    <property type="term" value="P:fatty acid metabolic process"/>
    <property type="evidence" value="ECO:0007669"/>
    <property type="project" value="TreeGrafter"/>
</dbReference>
<evidence type="ECO:0000259" key="3">
    <source>
        <dbReference type="Pfam" id="PF00501"/>
    </source>
</evidence>
<proteinExistence type="inferred from homology"/>
<comment type="caution">
    <text evidence="5">The sequence shown here is derived from an EMBL/GenBank/DDBJ whole genome shotgun (WGS) entry which is preliminary data.</text>
</comment>
<dbReference type="Pfam" id="PF13193">
    <property type="entry name" value="AMP-binding_C"/>
    <property type="match status" value="1"/>
</dbReference>
<dbReference type="RefSeq" id="WP_078109337.1">
    <property type="nucleotide sequence ID" value="NZ_CP065424.1"/>
</dbReference>
<evidence type="ECO:0000313" key="6">
    <source>
        <dbReference type="Proteomes" id="UP000189761"/>
    </source>
</evidence>
<dbReference type="Proteomes" id="UP000189761">
    <property type="component" value="Unassembled WGS sequence"/>
</dbReference>
<dbReference type="Gene3D" id="3.30.300.30">
    <property type="match status" value="1"/>
</dbReference>
<accession>A0A8E2IAY4</accession>
<dbReference type="GO" id="GO:0031956">
    <property type="term" value="F:medium-chain fatty acid-CoA ligase activity"/>
    <property type="evidence" value="ECO:0007669"/>
    <property type="project" value="TreeGrafter"/>
</dbReference>
<name>A0A8E2IAY4_9BACI</name>
<dbReference type="InterPro" id="IPR045851">
    <property type="entry name" value="AMP-bd_C_sf"/>
</dbReference>
<evidence type="ECO:0000256" key="1">
    <source>
        <dbReference type="ARBA" id="ARBA00006432"/>
    </source>
</evidence>
<dbReference type="InterPro" id="IPR020845">
    <property type="entry name" value="AMP-binding_CS"/>
</dbReference>
<dbReference type="Pfam" id="PF00501">
    <property type="entry name" value="AMP-binding"/>
    <property type="match status" value="1"/>
</dbReference>
<organism evidence="5 6">
    <name type="scientific">Heyndrickxia oleronia</name>
    <dbReference type="NCBI Taxonomy" id="38875"/>
    <lineage>
        <taxon>Bacteria</taxon>
        <taxon>Bacillati</taxon>
        <taxon>Bacillota</taxon>
        <taxon>Bacilli</taxon>
        <taxon>Bacillales</taxon>
        <taxon>Bacillaceae</taxon>
        <taxon>Heyndrickxia</taxon>
    </lineage>
</organism>
<dbReference type="PROSITE" id="PS00455">
    <property type="entry name" value="AMP_BINDING"/>
    <property type="match status" value="1"/>
</dbReference>
<dbReference type="Gene3D" id="3.40.50.12780">
    <property type="entry name" value="N-terminal domain of ligase-like"/>
    <property type="match status" value="1"/>
</dbReference>
<evidence type="ECO:0000259" key="4">
    <source>
        <dbReference type="Pfam" id="PF13193"/>
    </source>
</evidence>
<dbReference type="EMBL" id="MTLA01000023">
    <property type="protein sequence ID" value="OOP69996.1"/>
    <property type="molecule type" value="Genomic_DNA"/>
</dbReference>
<evidence type="ECO:0000256" key="2">
    <source>
        <dbReference type="ARBA" id="ARBA00022598"/>
    </source>
</evidence>
<protein>
    <submittedName>
        <fullName evidence="5">Long-chain fatty acid--CoA ligase</fullName>
    </submittedName>
</protein>
<dbReference type="CDD" id="cd17631">
    <property type="entry name" value="FACL_FadD13-like"/>
    <property type="match status" value="1"/>
</dbReference>
<feature type="domain" description="AMP-binding enzyme C-terminal" evidence="4">
    <location>
        <begin position="427"/>
        <end position="503"/>
    </location>
</feature>
<dbReference type="SUPFAM" id="SSF56801">
    <property type="entry name" value="Acetyl-CoA synthetase-like"/>
    <property type="match status" value="1"/>
</dbReference>
<dbReference type="FunFam" id="3.30.300.30:FF:000008">
    <property type="entry name" value="2,3-dihydroxybenzoate-AMP ligase"/>
    <property type="match status" value="1"/>
</dbReference>
<feature type="domain" description="AMP-dependent synthetase/ligase" evidence="3">
    <location>
        <begin position="11"/>
        <end position="377"/>
    </location>
</feature>
<dbReference type="NCBIfam" id="NF004837">
    <property type="entry name" value="PRK06187.1"/>
    <property type="match status" value="1"/>
</dbReference>
<dbReference type="AlphaFoldDB" id="A0A8E2IAY4"/>
<dbReference type="InterPro" id="IPR042099">
    <property type="entry name" value="ANL_N_sf"/>
</dbReference>
<keyword evidence="2 5" id="KW-0436">Ligase</keyword>
<dbReference type="InterPro" id="IPR000873">
    <property type="entry name" value="AMP-dep_synth/lig_dom"/>
</dbReference>
<comment type="similarity">
    <text evidence="1">Belongs to the ATP-dependent AMP-binding enzyme family.</text>
</comment>
<dbReference type="InterPro" id="IPR025110">
    <property type="entry name" value="AMP-bd_C"/>
</dbReference>
<keyword evidence="6" id="KW-1185">Reference proteome</keyword>
<dbReference type="PANTHER" id="PTHR43201:SF5">
    <property type="entry name" value="MEDIUM-CHAIN ACYL-COA LIGASE ACSF2, MITOCHONDRIAL"/>
    <property type="match status" value="1"/>
</dbReference>
<sequence length="534" mass="60745">MSTTIGKLFDLTVKKFPNKEAIYDVRRNRRFTYKEWEEQVNRLANALKGEGVRKGDRVSTYLFNNEELATAIFACAKIGAILNPINFRLMSEELAYILDDAKPKVVLFEQMLASTISSIEQRYPQISFWFIDDQTPSYAANYQHKIQEASSVLEEISIEENDDYAIMYTSGTTGRPKGVIHRHREVIEQSLIVISAMKLHANDHGLVTAPMFHCAELHCALIPRIHVGAKNTILHQFNAKQILSLIEQERITKFFAAPTMWNMLLQEDLESYNLDSLVLGLYGAAPMAPALVRACQQQLGIALVQAYGMTEMGPAISFLLEDDQMIKAGSAGQACLNHEIRIARTREDGPSDPDDLVPIGEEGEIIVQGPCMMSGYFENEEATERVMYKGWYHSGDIGYIDEDGYLWVKDRVDDMIISGGENIFPREIEDVLYEHKGVLDIAVIGQPDEHWGERVIAFVVKKDPAVTEMELDEWCKNSEHLANYKRPRTYIFCDMLPRNASGKIQKFLLRERLRNFDTLRNDTENQIGDLKNLS</sequence>
<dbReference type="PANTHER" id="PTHR43201">
    <property type="entry name" value="ACYL-COA SYNTHETASE"/>
    <property type="match status" value="1"/>
</dbReference>
<gene>
    <name evidence="5" type="ORF">BWZ43_02155</name>
</gene>
<evidence type="ECO:0000313" key="5">
    <source>
        <dbReference type="EMBL" id="OOP69996.1"/>
    </source>
</evidence>
<reference evidence="5 6" key="1">
    <citation type="submission" date="2017-01" db="EMBL/GenBank/DDBJ databases">
        <title>Draft genome sequence of Bacillus oleronius.</title>
        <authorList>
            <person name="Allam M."/>
        </authorList>
    </citation>
    <scope>NUCLEOTIDE SEQUENCE [LARGE SCALE GENOMIC DNA]</scope>
    <source>
        <strain evidence="5 6">DSM 9356</strain>
    </source>
</reference>